<dbReference type="Proteomes" id="UP000283254">
    <property type="component" value="Unassembled WGS sequence"/>
</dbReference>
<dbReference type="EMBL" id="JSAB01000447">
    <property type="protein sequence ID" value="RNF27876.1"/>
    <property type="molecule type" value="Genomic_DNA"/>
</dbReference>
<evidence type="ECO:0000313" key="3">
    <source>
        <dbReference type="EMBL" id="RNF27876.1"/>
    </source>
</evidence>
<feature type="non-terminal residue" evidence="3">
    <location>
        <position position="1"/>
    </location>
</feature>
<feature type="domain" description="EAL" evidence="2">
    <location>
        <begin position="1"/>
        <end position="95"/>
    </location>
</feature>
<feature type="region of interest" description="Disordered" evidence="1">
    <location>
        <begin position="99"/>
        <end position="119"/>
    </location>
</feature>
<dbReference type="AlphaFoldDB" id="A0A422QDI3"/>
<sequence length="119" mass="13072">TGYSSLAYLTRMPLYELKIDKSFIRDTPHDKDGTAIVQSILSMAGHLGLRVVAEGVETEAQAGYLARHGNASMQGYLFHRPMPLEDLLAHLRGPAIEKVHTGAHRSLPAPSRPVDRART</sequence>
<dbReference type="Gene3D" id="3.20.20.450">
    <property type="entry name" value="EAL domain"/>
    <property type="match status" value="1"/>
</dbReference>
<organism evidence="3 4">
    <name type="scientific">Massilia aurea</name>
    <dbReference type="NCBI Taxonomy" id="373040"/>
    <lineage>
        <taxon>Bacteria</taxon>
        <taxon>Pseudomonadati</taxon>
        <taxon>Pseudomonadota</taxon>
        <taxon>Betaproteobacteria</taxon>
        <taxon>Burkholderiales</taxon>
        <taxon>Oxalobacteraceae</taxon>
        <taxon>Telluria group</taxon>
        <taxon>Massilia</taxon>
    </lineage>
</organism>
<dbReference type="InterPro" id="IPR050706">
    <property type="entry name" value="Cyclic-di-GMP_PDE-like"/>
</dbReference>
<dbReference type="InterPro" id="IPR001633">
    <property type="entry name" value="EAL_dom"/>
</dbReference>
<dbReference type="CDD" id="cd01948">
    <property type="entry name" value="EAL"/>
    <property type="match status" value="1"/>
</dbReference>
<proteinExistence type="predicted"/>
<dbReference type="Pfam" id="PF00563">
    <property type="entry name" value="EAL"/>
    <property type="match status" value="1"/>
</dbReference>
<name>A0A422QDI3_9BURK</name>
<keyword evidence="4" id="KW-1185">Reference proteome</keyword>
<protein>
    <recommendedName>
        <fullName evidence="2">EAL domain-containing protein</fullName>
    </recommendedName>
</protein>
<dbReference type="RefSeq" id="WP_229415123.1">
    <property type="nucleotide sequence ID" value="NZ_JSAB01000447.1"/>
</dbReference>
<dbReference type="InterPro" id="IPR035919">
    <property type="entry name" value="EAL_sf"/>
</dbReference>
<evidence type="ECO:0000313" key="4">
    <source>
        <dbReference type="Proteomes" id="UP000283254"/>
    </source>
</evidence>
<dbReference type="PROSITE" id="PS50883">
    <property type="entry name" value="EAL"/>
    <property type="match status" value="1"/>
</dbReference>
<evidence type="ECO:0000256" key="1">
    <source>
        <dbReference type="SAM" id="MobiDB-lite"/>
    </source>
</evidence>
<dbReference type="PANTHER" id="PTHR33121">
    <property type="entry name" value="CYCLIC DI-GMP PHOSPHODIESTERASE PDEF"/>
    <property type="match status" value="1"/>
</dbReference>
<dbReference type="GO" id="GO:0071111">
    <property type="term" value="F:cyclic-guanylate-specific phosphodiesterase activity"/>
    <property type="evidence" value="ECO:0007669"/>
    <property type="project" value="InterPro"/>
</dbReference>
<reference evidence="3" key="1">
    <citation type="submission" date="2014-10" db="EMBL/GenBank/DDBJ databases">
        <title>Massilia sp. genome.</title>
        <authorList>
            <person name="Xu B."/>
            <person name="Dai L."/>
            <person name="Huang Z."/>
        </authorList>
    </citation>
    <scope>NUCLEOTIDE SEQUENCE [LARGE SCALE GENOMIC DNA]</scope>
    <source>
        <strain evidence="3">CFS-1</strain>
    </source>
</reference>
<accession>A0A422QDI3</accession>
<dbReference type="PANTHER" id="PTHR33121:SF79">
    <property type="entry name" value="CYCLIC DI-GMP PHOSPHODIESTERASE PDED-RELATED"/>
    <property type="match status" value="1"/>
</dbReference>
<dbReference type="SUPFAM" id="SSF141868">
    <property type="entry name" value="EAL domain-like"/>
    <property type="match status" value="1"/>
</dbReference>
<gene>
    <name evidence="3" type="ORF">NM04_26175</name>
</gene>
<evidence type="ECO:0000259" key="2">
    <source>
        <dbReference type="PROSITE" id="PS50883"/>
    </source>
</evidence>
<comment type="caution">
    <text evidence="3">The sequence shown here is derived from an EMBL/GenBank/DDBJ whole genome shotgun (WGS) entry which is preliminary data.</text>
</comment>